<gene>
    <name evidence="14" type="primary">IL1R2</name>
</gene>
<evidence type="ECO:0000256" key="11">
    <source>
        <dbReference type="ARBA" id="ARBA00023319"/>
    </source>
</evidence>
<keyword evidence="9" id="KW-0675">Receptor</keyword>
<dbReference type="SMART" id="SM00409">
    <property type="entry name" value="IG"/>
    <property type="match status" value="3"/>
</dbReference>
<feature type="domain" description="Ig-like" evidence="13">
    <location>
        <begin position="172"/>
        <end position="243"/>
    </location>
</feature>
<dbReference type="PRINTS" id="PR01536">
    <property type="entry name" value="INTRLKN1R12F"/>
</dbReference>
<organism evidence="14 15">
    <name type="scientific">Varanus komodoensis</name>
    <name type="common">Komodo dragon</name>
    <dbReference type="NCBI Taxonomy" id="61221"/>
    <lineage>
        <taxon>Eukaryota</taxon>
        <taxon>Metazoa</taxon>
        <taxon>Chordata</taxon>
        <taxon>Craniata</taxon>
        <taxon>Vertebrata</taxon>
        <taxon>Euteleostomi</taxon>
        <taxon>Lepidosauria</taxon>
        <taxon>Squamata</taxon>
        <taxon>Bifurcata</taxon>
        <taxon>Unidentata</taxon>
        <taxon>Episquamata</taxon>
        <taxon>Toxicofera</taxon>
        <taxon>Anguimorpha</taxon>
        <taxon>Paleoanguimorpha</taxon>
        <taxon>Varanoidea</taxon>
        <taxon>Varanidae</taxon>
        <taxon>Varanus</taxon>
    </lineage>
</organism>
<evidence type="ECO:0000256" key="2">
    <source>
        <dbReference type="ARBA" id="ARBA00009752"/>
    </source>
</evidence>
<comment type="subcellular location">
    <subcellularLocation>
        <location evidence="1">Membrane</location>
        <topology evidence="1">Single-pass type I membrane protein</topology>
    </subcellularLocation>
</comment>
<reference evidence="14" key="2">
    <citation type="submission" date="2025-09" db="UniProtKB">
        <authorList>
            <consortium name="Ensembl"/>
        </authorList>
    </citation>
    <scope>IDENTIFICATION</scope>
</reference>
<accession>A0A8D2JBG3</accession>
<evidence type="ECO:0000256" key="7">
    <source>
        <dbReference type="ARBA" id="ARBA00023136"/>
    </source>
</evidence>
<evidence type="ECO:0000256" key="5">
    <source>
        <dbReference type="ARBA" id="ARBA00022737"/>
    </source>
</evidence>
<name>A0A8D2JBG3_VARKO</name>
<keyword evidence="8" id="KW-1015">Disulfide bond</keyword>
<dbReference type="InterPro" id="IPR013783">
    <property type="entry name" value="Ig-like_fold"/>
</dbReference>
<keyword evidence="4" id="KW-0732">Signal</keyword>
<dbReference type="PRINTS" id="PR01539">
    <property type="entry name" value="INTRLEUKN1R2"/>
</dbReference>
<evidence type="ECO:0000256" key="10">
    <source>
        <dbReference type="ARBA" id="ARBA00023180"/>
    </source>
</evidence>
<keyword evidence="15" id="KW-1185">Reference proteome</keyword>
<keyword evidence="3 12" id="KW-0812">Transmembrane</keyword>
<keyword evidence="7 12" id="KW-0472">Membrane</keyword>
<keyword evidence="11" id="KW-0393">Immunoglobulin domain</keyword>
<evidence type="ECO:0000256" key="12">
    <source>
        <dbReference type="SAM" id="Phobius"/>
    </source>
</evidence>
<dbReference type="GO" id="GO:0019966">
    <property type="term" value="F:interleukin-1 binding"/>
    <property type="evidence" value="ECO:0007669"/>
    <property type="project" value="TreeGrafter"/>
</dbReference>
<dbReference type="PANTHER" id="PTHR11890:SF3">
    <property type="entry name" value="INTERLEUKIN-1 RECEPTOR TYPE 2"/>
    <property type="match status" value="1"/>
</dbReference>
<dbReference type="PROSITE" id="PS50835">
    <property type="entry name" value="IG_LIKE"/>
    <property type="match status" value="2"/>
</dbReference>
<keyword evidence="5" id="KW-0677">Repeat</keyword>
<sequence>MSMYRLQGVIHHFSLSWFLCYLVPELLYIFSINVLDTSAFRIQRAGSTDNCRDHTLHFRPTFLLTGEPVVLKCPLLRYGQTNGFDPQLNITWAKNGSAAFIPTGYRGARIFSQDEALWFLPVSLEDSGVYICTLRNSSYCSDVAIHLQVVDKSFVHALSYPQKAFISSPGKLVCPNLESFIQKDTGYALRWYKDSTPLDIDNKKFITLKNTHYLMISSVSLDDLGYYTCLMTFEHEKTTYNITRIIQLQAFGQEKETVPVIVYPNQKITLAVLGSRLTIPCKVYVGENDHSFTDVWWLVNNSYVDKTYHKGRIYEGKAQKLVENDDIYIEVPLIFDPVKEEDFNTDFTCVAQNSRGHQIHATQVKQEERHLPWYLASIPVALAAAIVGVVCIRKYWKKRRSAKGYIAAET</sequence>
<evidence type="ECO:0000313" key="15">
    <source>
        <dbReference type="Proteomes" id="UP000694545"/>
    </source>
</evidence>
<dbReference type="InterPro" id="IPR036179">
    <property type="entry name" value="Ig-like_dom_sf"/>
</dbReference>
<dbReference type="InterPro" id="IPR004074">
    <property type="entry name" value="IL-1_rcpt_I/II-typ"/>
</dbReference>
<dbReference type="FunFam" id="2.60.40.10:FF:000188">
    <property type="entry name" value="Interleukin-1 receptor accessory protein-like 1"/>
    <property type="match status" value="1"/>
</dbReference>
<evidence type="ECO:0000256" key="9">
    <source>
        <dbReference type="ARBA" id="ARBA00023170"/>
    </source>
</evidence>
<dbReference type="Proteomes" id="UP000694545">
    <property type="component" value="Unplaced"/>
</dbReference>
<protein>
    <submittedName>
        <fullName evidence="14">Interleukin 1 receptor type 2</fullName>
    </submittedName>
</protein>
<feature type="transmembrane region" description="Helical" evidence="12">
    <location>
        <begin position="12"/>
        <end position="35"/>
    </location>
</feature>
<dbReference type="GeneID" id="123025393"/>
<dbReference type="Gene3D" id="2.60.40.10">
    <property type="entry name" value="Immunoglobulins"/>
    <property type="match status" value="3"/>
</dbReference>
<dbReference type="RefSeq" id="XP_044290011.1">
    <property type="nucleotide sequence ID" value="XM_044434076.1"/>
</dbReference>
<dbReference type="AlphaFoldDB" id="A0A8D2JBG3"/>
<dbReference type="InterPro" id="IPR007110">
    <property type="entry name" value="Ig-like_dom"/>
</dbReference>
<evidence type="ECO:0000259" key="13">
    <source>
        <dbReference type="PROSITE" id="PS50835"/>
    </source>
</evidence>
<evidence type="ECO:0000256" key="4">
    <source>
        <dbReference type="ARBA" id="ARBA00022729"/>
    </source>
</evidence>
<comment type="similarity">
    <text evidence="2">Belongs to the interleukin-1 receptor family.</text>
</comment>
<reference evidence="14" key="1">
    <citation type="submission" date="2025-08" db="UniProtKB">
        <authorList>
            <consortium name="Ensembl"/>
        </authorList>
    </citation>
    <scope>IDENTIFICATION</scope>
</reference>
<dbReference type="InterPro" id="IPR004077">
    <property type="entry name" value="IL-1_rcpt_II-typ"/>
</dbReference>
<dbReference type="GO" id="GO:0016020">
    <property type="term" value="C:membrane"/>
    <property type="evidence" value="ECO:0007669"/>
    <property type="project" value="UniProtKB-SubCell"/>
</dbReference>
<keyword evidence="10" id="KW-0325">Glycoprotein</keyword>
<dbReference type="InterPro" id="IPR015621">
    <property type="entry name" value="IL-1_rcpt_fam"/>
</dbReference>
<dbReference type="Ensembl" id="ENSVKKT00000010758.1">
    <property type="protein sequence ID" value="ENSVKKP00000010502.1"/>
    <property type="gene ID" value="ENSVKKG00000007388.1"/>
</dbReference>
<dbReference type="OMA" id="LLWWTAN"/>
<feature type="transmembrane region" description="Helical" evidence="12">
    <location>
        <begin position="371"/>
        <end position="392"/>
    </location>
</feature>
<dbReference type="Pfam" id="PF13895">
    <property type="entry name" value="Ig_2"/>
    <property type="match status" value="1"/>
</dbReference>
<evidence type="ECO:0000256" key="1">
    <source>
        <dbReference type="ARBA" id="ARBA00004479"/>
    </source>
</evidence>
<proteinExistence type="inferred from homology"/>
<evidence type="ECO:0000313" key="14">
    <source>
        <dbReference type="Ensembl" id="ENSVKKP00000010502.1"/>
    </source>
</evidence>
<dbReference type="CTD" id="7850"/>
<keyword evidence="6 12" id="KW-1133">Transmembrane helix</keyword>
<dbReference type="GO" id="GO:0004910">
    <property type="term" value="F:interleukin-1, type II, blocking receptor activity"/>
    <property type="evidence" value="ECO:0007669"/>
    <property type="project" value="InterPro"/>
</dbReference>
<dbReference type="PANTHER" id="PTHR11890">
    <property type="entry name" value="INTERLEUKIN-1 RECEPTOR FAMILY MEMBER"/>
    <property type="match status" value="1"/>
</dbReference>
<dbReference type="SUPFAM" id="SSF48726">
    <property type="entry name" value="Immunoglobulin"/>
    <property type="match status" value="3"/>
</dbReference>
<evidence type="ECO:0000256" key="8">
    <source>
        <dbReference type="ARBA" id="ARBA00023157"/>
    </source>
</evidence>
<dbReference type="InterPro" id="IPR003599">
    <property type="entry name" value="Ig_sub"/>
</dbReference>
<evidence type="ECO:0000256" key="3">
    <source>
        <dbReference type="ARBA" id="ARBA00022692"/>
    </source>
</evidence>
<feature type="domain" description="Ig-like" evidence="13">
    <location>
        <begin position="24"/>
        <end position="144"/>
    </location>
</feature>
<evidence type="ECO:0000256" key="6">
    <source>
        <dbReference type="ARBA" id="ARBA00022989"/>
    </source>
</evidence>